<evidence type="ECO:0000313" key="2">
    <source>
        <dbReference type="Proteomes" id="UP000198287"/>
    </source>
</evidence>
<keyword evidence="2" id="KW-1185">Reference proteome</keyword>
<proteinExistence type="predicted"/>
<name>A0A226D981_FOLCA</name>
<comment type="caution">
    <text evidence="1">The sequence shown here is derived from an EMBL/GenBank/DDBJ whole genome shotgun (WGS) entry which is preliminary data.</text>
</comment>
<dbReference type="EMBL" id="LNIX01000032">
    <property type="protein sequence ID" value="OXA40806.1"/>
    <property type="molecule type" value="Genomic_DNA"/>
</dbReference>
<evidence type="ECO:0000313" key="1">
    <source>
        <dbReference type="EMBL" id="OXA40806.1"/>
    </source>
</evidence>
<sequence>MGGPIPEVDADKFPAAAAQTFVIITEPIGSSYGVAKMFANMANSDNCQGRIDAGVKDCGCWKGYCWAYCNFGRQWCYTTGSYSQSYNYVTCFKPSECRANWKCAGPCSA</sequence>
<accession>A0A226D981</accession>
<reference evidence="1 2" key="1">
    <citation type="submission" date="2015-12" db="EMBL/GenBank/DDBJ databases">
        <title>The genome of Folsomia candida.</title>
        <authorList>
            <person name="Faddeeva A."/>
            <person name="Derks M.F."/>
            <person name="Anvar Y."/>
            <person name="Smit S."/>
            <person name="Van Straalen N."/>
            <person name="Roelofs D."/>
        </authorList>
    </citation>
    <scope>NUCLEOTIDE SEQUENCE [LARGE SCALE GENOMIC DNA]</scope>
    <source>
        <strain evidence="1 2">VU population</strain>
        <tissue evidence="1">Whole body</tissue>
    </source>
</reference>
<dbReference type="Proteomes" id="UP000198287">
    <property type="component" value="Unassembled WGS sequence"/>
</dbReference>
<dbReference type="AlphaFoldDB" id="A0A226D981"/>
<protein>
    <submittedName>
        <fullName evidence="1">Allergen Tha p 2</fullName>
    </submittedName>
</protein>
<organism evidence="1 2">
    <name type="scientific">Folsomia candida</name>
    <name type="common">Springtail</name>
    <dbReference type="NCBI Taxonomy" id="158441"/>
    <lineage>
        <taxon>Eukaryota</taxon>
        <taxon>Metazoa</taxon>
        <taxon>Ecdysozoa</taxon>
        <taxon>Arthropoda</taxon>
        <taxon>Hexapoda</taxon>
        <taxon>Collembola</taxon>
        <taxon>Entomobryomorpha</taxon>
        <taxon>Isotomoidea</taxon>
        <taxon>Isotomidae</taxon>
        <taxon>Proisotominae</taxon>
        <taxon>Folsomia</taxon>
    </lineage>
</organism>
<gene>
    <name evidence="1" type="ORF">Fcan01_24563</name>
</gene>